<sequence length="76" mass="8645">MTVPPQLGVAPVLTGKSLLVEACHPKGDSQRRVRNGALRLLGAVRLQVEQWISREALLLVLMRCNFRWHIMKVQMK</sequence>
<keyword evidence="2" id="KW-1185">Reference proteome</keyword>
<reference evidence="1 2" key="1">
    <citation type="journal article" date="2021" name="BMC Genomics">
        <title>Datura genome reveals duplications of psychoactive alkaloid biosynthetic genes and high mutation rate following tissue culture.</title>
        <authorList>
            <person name="Rajewski A."/>
            <person name="Carter-House D."/>
            <person name="Stajich J."/>
            <person name="Litt A."/>
        </authorList>
    </citation>
    <scope>NUCLEOTIDE SEQUENCE [LARGE SCALE GENOMIC DNA]</scope>
    <source>
        <strain evidence="1">AR-01</strain>
    </source>
</reference>
<dbReference type="Proteomes" id="UP000823775">
    <property type="component" value="Unassembled WGS sequence"/>
</dbReference>
<evidence type="ECO:0000313" key="2">
    <source>
        <dbReference type="Proteomes" id="UP000823775"/>
    </source>
</evidence>
<comment type="caution">
    <text evidence="1">The sequence shown here is derived from an EMBL/GenBank/DDBJ whole genome shotgun (WGS) entry which is preliminary data.</text>
</comment>
<protein>
    <submittedName>
        <fullName evidence="1">Uncharacterized protein</fullName>
    </submittedName>
</protein>
<organism evidence="1 2">
    <name type="scientific">Datura stramonium</name>
    <name type="common">Jimsonweed</name>
    <name type="synonym">Common thornapple</name>
    <dbReference type="NCBI Taxonomy" id="4076"/>
    <lineage>
        <taxon>Eukaryota</taxon>
        <taxon>Viridiplantae</taxon>
        <taxon>Streptophyta</taxon>
        <taxon>Embryophyta</taxon>
        <taxon>Tracheophyta</taxon>
        <taxon>Spermatophyta</taxon>
        <taxon>Magnoliopsida</taxon>
        <taxon>eudicotyledons</taxon>
        <taxon>Gunneridae</taxon>
        <taxon>Pentapetalae</taxon>
        <taxon>asterids</taxon>
        <taxon>lamiids</taxon>
        <taxon>Solanales</taxon>
        <taxon>Solanaceae</taxon>
        <taxon>Solanoideae</taxon>
        <taxon>Datureae</taxon>
        <taxon>Datura</taxon>
    </lineage>
</organism>
<evidence type="ECO:0000313" key="1">
    <source>
        <dbReference type="EMBL" id="MCD7449614.1"/>
    </source>
</evidence>
<dbReference type="EMBL" id="JACEIK010000103">
    <property type="protein sequence ID" value="MCD7449614.1"/>
    <property type="molecule type" value="Genomic_DNA"/>
</dbReference>
<accession>A0ABS8RS58</accession>
<gene>
    <name evidence="1" type="ORF">HAX54_000842</name>
</gene>
<proteinExistence type="predicted"/>
<name>A0ABS8RS58_DATST</name>